<dbReference type="InterPro" id="IPR058625">
    <property type="entry name" value="MdtA-like_BSH"/>
</dbReference>
<dbReference type="SUPFAM" id="SSF111369">
    <property type="entry name" value="HlyD-like secretion proteins"/>
    <property type="match status" value="1"/>
</dbReference>
<dbReference type="Pfam" id="PF25967">
    <property type="entry name" value="RND-MFP_C"/>
    <property type="match status" value="1"/>
</dbReference>
<dbReference type="GO" id="GO:0015562">
    <property type="term" value="F:efflux transmembrane transporter activity"/>
    <property type="evidence" value="ECO:0007669"/>
    <property type="project" value="TreeGrafter"/>
</dbReference>
<dbReference type="Pfam" id="PF25954">
    <property type="entry name" value="Beta-barrel_RND_2"/>
    <property type="match status" value="1"/>
</dbReference>
<evidence type="ECO:0000256" key="3">
    <source>
        <dbReference type="ARBA" id="ARBA00022448"/>
    </source>
</evidence>
<dbReference type="Gene3D" id="1.10.287.470">
    <property type="entry name" value="Helix hairpin bin"/>
    <property type="match status" value="1"/>
</dbReference>
<comment type="similarity">
    <text evidence="2">Belongs to the membrane fusion protein (MFP) (TC 8.A.1) family.</text>
</comment>
<feature type="region of interest" description="Disordered" evidence="4">
    <location>
        <begin position="357"/>
        <end position="383"/>
    </location>
</feature>
<dbReference type="Gene3D" id="2.40.50.100">
    <property type="match status" value="1"/>
</dbReference>
<dbReference type="Proteomes" id="UP000451233">
    <property type="component" value="Unassembled WGS sequence"/>
</dbReference>
<dbReference type="InterPro" id="IPR058792">
    <property type="entry name" value="Beta-barrel_RND_2"/>
</dbReference>
<keyword evidence="5" id="KW-0472">Membrane</keyword>
<evidence type="ECO:0000256" key="2">
    <source>
        <dbReference type="ARBA" id="ARBA00009477"/>
    </source>
</evidence>
<dbReference type="NCBIfam" id="TIGR01730">
    <property type="entry name" value="RND_mfp"/>
    <property type="match status" value="1"/>
</dbReference>
<evidence type="ECO:0000259" key="6">
    <source>
        <dbReference type="Pfam" id="PF25917"/>
    </source>
</evidence>
<dbReference type="Pfam" id="PF25917">
    <property type="entry name" value="BSH_RND"/>
    <property type="match status" value="1"/>
</dbReference>
<evidence type="ECO:0000313" key="10">
    <source>
        <dbReference type="Proteomes" id="UP000451233"/>
    </source>
</evidence>
<evidence type="ECO:0000256" key="5">
    <source>
        <dbReference type="SAM" id="Phobius"/>
    </source>
</evidence>
<gene>
    <name evidence="9" type="ORF">GS398_01385</name>
</gene>
<evidence type="ECO:0000259" key="7">
    <source>
        <dbReference type="Pfam" id="PF25954"/>
    </source>
</evidence>
<evidence type="ECO:0000259" key="8">
    <source>
        <dbReference type="Pfam" id="PF25967"/>
    </source>
</evidence>
<sequence>MKTKYIVYAILILLVGSLVAYRITKNKAEKAQAGAGRGGAGGGKGGPGGAGAPPMRVEGIVVTPREFSNSLSVSGSVQANEQVQIRSEVPGLVRAIGFSEGSSVSKGQVLLRIDDSELRAQLAQALTKEKLSAENENRAKQLLEKEAISREEYETSLADLRSLQAQTQLIRAQLAKTLVRAPFSGKIGLRSISVGEYLTPTTAVANLVNTDPVKIQFSVPEKYAGQLDVNSSISFSIAGLPGKYSARIFAIEPGIDAGSRTLQLKARAANPSGKLLPGSFAKIDLPLATIKDAILIPTQAVVPVMNGKKVYITEDGKAKEVMIETSARTEKDVLVTSGLKAGDTVLTTGIMAMKPETAVKVKTGSGKGDKGKEGESKKPKAKS</sequence>
<organism evidence="9 10">
    <name type="scientific">Hufsiella ginkgonis</name>
    <dbReference type="NCBI Taxonomy" id="2695274"/>
    <lineage>
        <taxon>Bacteria</taxon>
        <taxon>Pseudomonadati</taxon>
        <taxon>Bacteroidota</taxon>
        <taxon>Sphingobacteriia</taxon>
        <taxon>Sphingobacteriales</taxon>
        <taxon>Sphingobacteriaceae</taxon>
        <taxon>Hufsiella</taxon>
    </lineage>
</organism>
<feature type="domain" description="Multidrug resistance protein MdtA-like C-terminal permuted SH3" evidence="8">
    <location>
        <begin position="292"/>
        <end position="350"/>
    </location>
</feature>
<evidence type="ECO:0000313" key="9">
    <source>
        <dbReference type="EMBL" id="MXV13937.1"/>
    </source>
</evidence>
<reference evidence="9 10" key="1">
    <citation type="submission" date="2019-11" db="EMBL/GenBank/DDBJ databases">
        <title>Pedobacter sp. HMF7056 Genome sequencing and assembly.</title>
        <authorList>
            <person name="Kang H."/>
            <person name="Kim H."/>
            <person name="Joh K."/>
        </authorList>
    </citation>
    <scope>NUCLEOTIDE SEQUENCE [LARGE SCALE GENOMIC DNA]</scope>
    <source>
        <strain evidence="9 10">HMF7056</strain>
    </source>
</reference>
<keyword evidence="3" id="KW-0813">Transport</keyword>
<dbReference type="AlphaFoldDB" id="A0A7K1XST2"/>
<dbReference type="InterPro" id="IPR006143">
    <property type="entry name" value="RND_pump_MFP"/>
</dbReference>
<keyword evidence="10" id="KW-1185">Reference proteome</keyword>
<dbReference type="GO" id="GO:1990281">
    <property type="term" value="C:efflux pump complex"/>
    <property type="evidence" value="ECO:0007669"/>
    <property type="project" value="TreeGrafter"/>
</dbReference>
<proteinExistence type="inferred from homology"/>
<comment type="caution">
    <text evidence="9">The sequence shown here is derived from an EMBL/GenBank/DDBJ whole genome shotgun (WGS) entry which is preliminary data.</text>
</comment>
<dbReference type="Gene3D" id="2.40.30.170">
    <property type="match status" value="1"/>
</dbReference>
<keyword evidence="5" id="KW-1133">Transmembrane helix</keyword>
<feature type="domain" description="Multidrug resistance protein MdtA-like barrel-sandwich hybrid" evidence="6">
    <location>
        <begin position="81"/>
        <end position="208"/>
    </location>
</feature>
<keyword evidence="5" id="KW-0812">Transmembrane</keyword>
<dbReference type="Gene3D" id="2.40.420.20">
    <property type="match status" value="1"/>
</dbReference>
<name>A0A7K1XST2_9SPHI</name>
<evidence type="ECO:0000256" key="4">
    <source>
        <dbReference type="SAM" id="MobiDB-lite"/>
    </source>
</evidence>
<feature type="region of interest" description="Disordered" evidence="4">
    <location>
        <begin position="32"/>
        <end position="53"/>
    </location>
</feature>
<dbReference type="PANTHER" id="PTHR30469:SF36">
    <property type="entry name" value="BLL3903 PROTEIN"/>
    <property type="match status" value="1"/>
</dbReference>
<protein>
    <submittedName>
        <fullName evidence="9">Efflux RND transporter periplasmic adaptor subunit</fullName>
    </submittedName>
</protein>
<dbReference type="PANTHER" id="PTHR30469">
    <property type="entry name" value="MULTIDRUG RESISTANCE PROTEIN MDTA"/>
    <property type="match status" value="1"/>
</dbReference>
<comment type="subcellular location">
    <subcellularLocation>
        <location evidence="1">Cell envelope</location>
    </subcellularLocation>
</comment>
<dbReference type="InterPro" id="IPR058627">
    <property type="entry name" value="MdtA-like_C"/>
</dbReference>
<accession>A0A7K1XST2</accession>
<feature type="compositionally biased region" description="Basic and acidic residues" evidence="4">
    <location>
        <begin position="367"/>
        <end position="383"/>
    </location>
</feature>
<dbReference type="EMBL" id="WVHS01000001">
    <property type="protein sequence ID" value="MXV13937.1"/>
    <property type="molecule type" value="Genomic_DNA"/>
</dbReference>
<dbReference type="RefSeq" id="WP_160904951.1">
    <property type="nucleotide sequence ID" value="NZ_WVHS01000001.1"/>
</dbReference>
<feature type="domain" description="CusB-like beta-barrel" evidence="7">
    <location>
        <begin position="215"/>
        <end position="285"/>
    </location>
</feature>
<feature type="compositionally biased region" description="Gly residues" evidence="4">
    <location>
        <begin position="35"/>
        <end position="51"/>
    </location>
</feature>
<evidence type="ECO:0000256" key="1">
    <source>
        <dbReference type="ARBA" id="ARBA00004196"/>
    </source>
</evidence>
<feature type="transmembrane region" description="Helical" evidence="5">
    <location>
        <begin position="6"/>
        <end position="23"/>
    </location>
</feature>